<sequence>MQVSVPECENIIRLIADVVEAYTVALIHCNRSRSRMSCLCHHSLSKHFQAEKIVPFEKSGLLAQIITVQQMTHCDKLENKPIHSVMPFYSEEENLIKAFCMFPVSKWNGVLYVDTKHKWSFSRKELMWMQHGVALISDALKNLEARVQRDDYAELLTFFYAIDHSLDSFDNTSQDSLQDILDRTSRFIKADYGFLVSRKSPAGEIALEGVTSSAESFLRKRISFSGTLIEHTFEKRQPVIVFHPSLHGREISVINPGEALGRDGYFYGFYEKTHDSEWVMAFVSQREGNNIGSDHIYGVRRAFRLLLGEIERDRLRRECDFKTLYDPLTGFLNSRAFQMALQQKFQQAVSQNTSLALVIIQWEPYLTLCTLTTPELLMDWTRQIALALRSNLLAPEMTAGVLGENRIGIILSDPDQVAGHIAFARQSEHFLTSLELGKRLKQYLRFYAGTAVYPHDVAHIPEMWNRAYTSLLERMRSSNGRNSATDEAVLSDDEALKVLTSSRRTLRA</sequence>
<dbReference type="Proteomes" id="UP000199611">
    <property type="component" value="Unassembled WGS sequence"/>
</dbReference>
<dbReference type="STRING" id="39841.SAMN05660836_02518"/>
<dbReference type="InterPro" id="IPR043128">
    <property type="entry name" value="Rev_trsase/Diguanyl_cyclase"/>
</dbReference>
<reference evidence="3" key="1">
    <citation type="submission" date="2016-10" db="EMBL/GenBank/DDBJ databases">
        <authorList>
            <person name="Varghese N."/>
            <person name="Submissions S."/>
        </authorList>
    </citation>
    <scope>NUCLEOTIDE SEQUENCE [LARGE SCALE GENOMIC DNA]</scope>
    <source>
        <strain evidence="3">DSM 9990</strain>
    </source>
</reference>
<dbReference type="InterPro" id="IPR000160">
    <property type="entry name" value="GGDEF_dom"/>
</dbReference>
<proteinExistence type="predicted"/>
<accession>A0A1I4VXZ4</accession>
<dbReference type="InterPro" id="IPR029787">
    <property type="entry name" value="Nucleotide_cyclase"/>
</dbReference>
<dbReference type="Pfam" id="PF00990">
    <property type="entry name" value="GGDEF"/>
    <property type="match status" value="1"/>
</dbReference>
<gene>
    <name evidence="2" type="ORF">SAMN05660836_02518</name>
</gene>
<dbReference type="Gene3D" id="3.30.70.270">
    <property type="match status" value="1"/>
</dbReference>
<dbReference type="SUPFAM" id="SSF55073">
    <property type="entry name" value="Nucleotide cyclase"/>
    <property type="match status" value="1"/>
</dbReference>
<keyword evidence="3" id="KW-1185">Reference proteome</keyword>
<dbReference type="SUPFAM" id="SSF55781">
    <property type="entry name" value="GAF domain-like"/>
    <property type="match status" value="1"/>
</dbReference>
<name>A0A1I4VXZ4_9BACT</name>
<dbReference type="EMBL" id="FOUU01000012">
    <property type="protein sequence ID" value="SFN06158.1"/>
    <property type="molecule type" value="Genomic_DNA"/>
</dbReference>
<evidence type="ECO:0000313" key="3">
    <source>
        <dbReference type="Proteomes" id="UP000199611"/>
    </source>
</evidence>
<dbReference type="AlphaFoldDB" id="A0A1I4VXZ4"/>
<evidence type="ECO:0000259" key="1">
    <source>
        <dbReference type="SMART" id="SM00267"/>
    </source>
</evidence>
<dbReference type="SMART" id="SM00267">
    <property type="entry name" value="GGDEF"/>
    <property type="match status" value="1"/>
</dbReference>
<dbReference type="OrthoDB" id="5496147at2"/>
<protein>
    <submittedName>
        <fullName evidence="2">GGDEF domain-containing protein, diguanylate cyclase (C-di-GMP synthetase) or its enzymatically inactive variants</fullName>
    </submittedName>
</protein>
<feature type="domain" description="GGDEF" evidence="1">
    <location>
        <begin position="312"/>
        <end position="485"/>
    </location>
</feature>
<organism evidence="2 3">
    <name type="scientific">Thermodesulforhabdus norvegica</name>
    <dbReference type="NCBI Taxonomy" id="39841"/>
    <lineage>
        <taxon>Bacteria</taxon>
        <taxon>Pseudomonadati</taxon>
        <taxon>Thermodesulfobacteriota</taxon>
        <taxon>Syntrophobacteria</taxon>
        <taxon>Syntrophobacterales</taxon>
        <taxon>Thermodesulforhabdaceae</taxon>
        <taxon>Thermodesulforhabdus</taxon>
    </lineage>
</organism>
<evidence type="ECO:0000313" key="2">
    <source>
        <dbReference type="EMBL" id="SFN06158.1"/>
    </source>
</evidence>